<dbReference type="RefSeq" id="WP_196835392.1">
    <property type="nucleotide sequence ID" value="NZ_JADOTZ010000001.1"/>
</dbReference>
<evidence type="ECO:0000256" key="3">
    <source>
        <dbReference type="ARBA" id="ARBA00022989"/>
    </source>
</evidence>
<evidence type="ECO:0000313" key="9">
    <source>
        <dbReference type="Proteomes" id="UP000625033"/>
    </source>
</evidence>
<sequence>MTHRLSQPVAERSQPLRAELLEPSHRPLAGLYSGNVRAVVARGLMALKTNNWAVFISGFIEPVLYLAAMGIGLGPLIGTVEGPGGTAVSYGAYIAPALLAVSAMNGAVYDSTNNVFFKLRFSKLYQTMLNTSLGPLDVAMGEIYLALQRGFLYAVGFMLVMLPLGYVSSWWALLMVPAAVLVAFGFASLGMGITSYFTRFQHLDWINFALLPMFLFSATLYPLSVYPQAIQWVIQALPLWHGVELLRSLSVGYFTPAMLVHVAYFVVMIAVGVVLTTSRLRALFLR</sequence>
<dbReference type="InterPro" id="IPR013525">
    <property type="entry name" value="ABC2_TM"/>
</dbReference>
<dbReference type="PRINTS" id="PR00164">
    <property type="entry name" value="ABC2TRNSPORT"/>
</dbReference>
<dbReference type="PANTHER" id="PTHR43229">
    <property type="entry name" value="NODULATION PROTEIN J"/>
    <property type="match status" value="1"/>
</dbReference>
<organism evidence="8 9">
    <name type="scientific">Zhihengliuella flava</name>
    <dbReference type="NCBI Taxonomy" id="1285193"/>
    <lineage>
        <taxon>Bacteria</taxon>
        <taxon>Bacillati</taxon>
        <taxon>Actinomycetota</taxon>
        <taxon>Actinomycetes</taxon>
        <taxon>Micrococcales</taxon>
        <taxon>Micrococcaceae</taxon>
        <taxon>Zhihengliuella</taxon>
    </lineage>
</organism>
<dbReference type="GO" id="GO:0140359">
    <property type="term" value="F:ABC-type transporter activity"/>
    <property type="evidence" value="ECO:0007669"/>
    <property type="project" value="InterPro"/>
</dbReference>
<protein>
    <recommendedName>
        <fullName evidence="6">Transport permease protein</fullName>
    </recommendedName>
</protein>
<evidence type="ECO:0000256" key="6">
    <source>
        <dbReference type="RuleBase" id="RU361157"/>
    </source>
</evidence>
<dbReference type="Pfam" id="PF01061">
    <property type="entry name" value="ABC2_membrane"/>
    <property type="match status" value="1"/>
</dbReference>
<evidence type="ECO:0000256" key="5">
    <source>
        <dbReference type="ARBA" id="ARBA00023251"/>
    </source>
</evidence>
<keyword evidence="6" id="KW-1003">Cell membrane</keyword>
<feature type="transmembrane region" description="Helical" evidence="6">
    <location>
        <begin position="90"/>
        <end position="109"/>
    </location>
</feature>
<gene>
    <name evidence="8" type="ORF">IW252_000796</name>
</gene>
<accession>A0A931D424</accession>
<dbReference type="EMBL" id="JADOTZ010000001">
    <property type="protein sequence ID" value="MBG6084029.1"/>
    <property type="molecule type" value="Genomic_DNA"/>
</dbReference>
<feature type="transmembrane region" description="Helical" evidence="6">
    <location>
        <begin position="52"/>
        <end position="78"/>
    </location>
</feature>
<reference evidence="8" key="1">
    <citation type="submission" date="2020-11" db="EMBL/GenBank/DDBJ databases">
        <title>Sequencing the genomes of 1000 actinobacteria strains.</title>
        <authorList>
            <person name="Klenk H.-P."/>
        </authorList>
    </citation>
    <scope>NUCLEOTIDE SEQUENCE</scope>
    <source>
        <strain evidence="8">DSM 26152</strain>
    </source>
</reference>
<dbReference type="InterPro" id="IPR000412">
    <property type="entry name" value="ABC_2_transport"/>
</dbReference>
<feature type="transmembrane region" description="Helical" evidence="6">
    <location>
        <begin position="205"/>
        <end position="223"/>
    </location>
</feature>
<keyword evidence="2 6" id="KW-0812">Transmembrane</keyword>
<keyword evidence="3 6" id="KW-1133">Transmembrane helix</keyword>
<keyword evidence="4 6" id="KW-0472">Membrane</keyword>
<comment type="subcellular location">
    <subcellularLocation>
        <location evidence="6">Cell membrane</location>
        <topology evidence="6">Multi-pass membrane protein</topology>
    </subcellularLocation>
    <subcellularLocation>
        <location evidence="1">Membrane</location>
        <topology evidence="1">Multi-pass membrane protein</topology>
    </subcellularLocation>
</comment>
<comment type="caution">
    <text evidence="8">The sequence shown here is derived from an EMBL/GenBank/DDBJ whole genome shotgun (WGS) entry which is preliminary data.</text>
</comment>
<evidence type="ECO:0000256" key="2">
    <source>
        <dbReference type="ARBA" id="ARBA00022692"/>
    </source>
</evidence>
<proteinExistence type="inferred from homology"/>
<dbReference type="InterPro" id="IPR047817">
    <property type="entry name" value="ABC2_TM_bact-type"/>
</dbReference>
<evidence type="ECO:0000256" key="1">
    <source>
        <dbReference type="ARBA" id="ARBA00004141"/>
    </source>
</evidence>
<keyword evidence="6" id="KW-0813">Transport</keyword>
<feature type="transmembrane region" description="Helical" evidence="6">
    <location>
        <begin position="150"/>
        <end position="172"/>
    </location>
</feature>
<dbReference type="GO" id="GO:0043190">
    <property type="term" value="C:ATP-binding cassette (ABC) transporter complex"/>
    <property type="evidence" value="ECO:0007669"/>
    <property type="project" value="InterPro"/>
</dbReference>
<dbReference type="InterPro" id="IPR051784">
    <property type="entry name" value="Nod_factor_ABC_transporter"/>
</dbReference>
<evidence type="ECO:0000256" key="4">
    <source>
        <dbReference type="ARBA" id="ARBA00023136"/>
    </source>
</evidence>
<name>A0A931D424_9MICC</name>
<keyword evidence="9" id="KW-1185">Reference proteome</keyword>
<evidence type="ECO:0000313" key="8">
    <source>
        <dbReference type="EMBL" id="MBG6084029.1"/>
    </source>
</evidence>
<dbReference type="PANTHER" id="PTHR43229:SF2">
    <property type="entry name" value="NODULATION PROTEIN J"/>
    <property type="match status" value="1"/>
</dbReference>
<evidence type="ECO:0000259" key="7">
    <source>
        <dbReference type="PROSITE" id="PS51012"/>
    </source>
</evidence>
<dbReference type="GO" id="GO:0046677">
    <property type="term" value="P:response to antibiotic"/>
    <property type="evidence" value="ECO:0007669"/>
    <property type="project" value="UniProtKB-KW"/>
</dbReference>
<keyword evidence="5" id="KW-0046">Antibiotic resistance</keyword>
<feature type="transmembrane region" description="Helical" evidence="6">
    <location>
        <begin position="253"/>
        <end position="276"/>
    </location>
</feature>
<comment type="similarity">
    <text evidence="6">Belongs to the ABC-2 integral membrane protein family.</text>
</comment>
<feature type="domain" description="ABC transmembrane type-2" evidence="7">
    <location>
        <begin position="53"/>
        <end position="283"/>
    </location>
</feature>
<dbReference type="PROSITE" id="PS51012">
    <property type="entry name" value="ABC_TM2"/>
    <property type="match status" value="1"/>
</dbReference>
<dbReference type="PIRSF" id="PIRSF006648">
    <property type="entry name" value="DrrB"/>
    <property type="match status" value="1"/>
</dbReference>
<dbReference type="Proteomes" id="UP000625033">
    <property type="component" value="Unassembled WGS sequence"/>
</dbReference>
<feature type="transmembrane region" description="Helical" evidence="6">
    <location>
        <begin position="178"/>
        <end position="198"/>
    </location>
</feature>
<dbReference type="AlphaFoldDB" id="A0A931D424"/>